<dbReference type="Proteomes" id="UP000765509">
    <property type="component" value="Unassembled WGS sequence"/>
</dbReference>
<evidence type="ECO:0000256" key="1">
    <source>
        <dbReference type="SAM" id="MobiDB-lite"/>
    </source>
</evidence>
<comment type="caution">
    <text evidence="2">The sequence shown here is derived from an EMBL/GenBank/DDBJ whole genome shotgun (WGS) entry which is preliminary data.</text>
</comment>
<name>A0A9Q3K3C0_9BASI</name>
<evidence type="ECO:0000313" key="3">
    <source>
        <dbReference type="Proteomes" id="UP000765509"/>
    </source>
</evidence>
<feature type="region of interest" description="Disordered" evidence="1">
    <location>
        <begin position="1"/>
        <end position="36"/>
    </location>
</feature>
<protein>
    <submittedName>
        <fullName evidence="2">Uncharacterized protein</fullName>
    </submittedName>
</protein>
<sequence length="114" mass="13493">MKKISFLKKNQDNEPIINNSQQVKEDNKEDTQEPGDQDLSFISELIYQDGKNLSYSQKQELKKLPEVVIWPKFSGVEEYDHEEVINRIDGKFVDFSKIPDYWITKRLNNSFRGH</sequence>
<organism evidence="2 3">
    <name type="scientific">Austropuccinia psidii MF-1</name>
    <dbReference type="NCBI Taxonomy" id="1389203"/>
    <lineage>
        <taxon>Eukaryota</taxon>
        <taxon>Fungi</taxon>
        <taxon>Dikarya</taxon>
        <taxon>Basidiomycota</taxon>
        <taxon>Pucciniomycotina</taxon>
        <taxon>Pucciniomycetes</taxon>
        <taxon>Pucciniales</taxon>
        <taxon>Sphaerophragmiaceae</taxon>
        <taxon>Austropuccinia</taxon>
    </lineage>
</organism>
<gene>
    <name evidence="2" type="ORF">O181_113878</name>
</gene>
<proteinExistence type="predicted"/>
<dbReference type="AlphaFoldDB" id="A0A9Q3K3C0"/>
<dbReference type="EMBL" id="AVOT02093602">
    <property type="protein sequence ID" value="MBW0574163.1"/>
    <property type="molecule type" value="Genomic_DNA"/>
</dbReference>
<keyword evidence="3" id="KW-1185">Reference proteome</keyword>
<reference evidence="2" key="1">
    <citation type="submission" date="2021-03" db="EMBL/GenBank/DDBJ databases">
        <title>Draft genome sequence of rust myrtle Austropuccinia psidii MF-1, a brazilian biotype.</title>
        <authorList>
            <person name="Quecine M.C."/>
            <person name="Pachon D.M.R."/>
            <person name="Bonatelli M.L."/>
            <person name="Correr F.H."/>
            <person name="Franceschini L.M."/>
            <person name="Leite T.F."/>
            <person name="Margarido G.R.A."/>
            <person name="Almeida C.A."/>
            <person name="Ferrarezi J.A."/>
            <person name="Labate C.A."/>
        </authorList>
    </citation>
    <scope>NUCLEOTIDE SEQUENCE</scope>
    <source>
        <strain evidence="2">MF-1</strain>
    </source>
</reference>
<accession>A0A9Q3K3C0</accession>
<evidence type="ECO:0000313" key="2">
    <source>
        <dbReference type="EMBL" id="MBW0574163.1"/>
    </source>
</evidence>